<dbReference type="EMBL" id="CP097510">
    <property type="protein sequence ID" value="URE33413.1"/>
    <property type="molecule type" value="Genomic_DNA"/>
</dbReference>
<keyword evidence="3" id="KW-1185">Reference proteome</keyword>
<dbReference type="EMBL" id="CP097510">
    <property type="protein sequence ID" value="URE30727.1"/>
    <property type="molecule type" value="Genomic_DNA"/>
</dbReference>
<proteinExistence type="predicted"/>
<gene>
    <name evidence="1" type="ORF">MUK42_36752</name>
    <name evidence="2" type="ORF">MUK42_37579</name>
</gene>
<organism evidence="1 3">
    <name type="scientific">Musa troglodytarum</name>
    <name type="common">fe'i banana</name>
    <dbReference type="NCBI Taxonomy" id="320322"/>
    <lineage>
        <taxon>Eukaryota</taxon>
        <taxon>Viridiplantae</taxon>
        <taxon>Streptophyta</taxon>
        <taxon>Embryophyta</taxon>
        <taxon>Tracheophyta</taxon>
        <taxon>Spermatophyta</taxon>
        <taxon>Magnoliopsida</taxon>
        <taxon>Liliopsida</taxon>
        <taxon>Zingiberales</taxon>
        <taxon>Musaceae</taxon>
        <taxon>Musa</taxon>
    </lineage>
</organism>
<evidence type="ECO:0000313" key="1">
    <source>
        <dbReference type="EMBL" id="URE30727.1"/>
    </source>
</evidence>
<sequence>MCYVALAMTSASIVSAKIQRYHTKKLWGPLFTP</sequence>
<accession>A0A9E7KSX9</accession>
<dbReference type="Proteomes" id="UP001055439">
    <property type="component" value="Chromosome 8"/>
</dbReference>
<protein>
    <submittedName>
        <fullName evidence="1">Uncharacterized protein</fullName>
    </submittedName>
</protein>
<name>A0A9E7KSX9_9LILI</name>
<evidence type="ECO:0000313" key="2">
    <source>
        <dbReference type="EMBL" id="URE33413.1"/>
    </source>
</evidence>
<dbReference type="AlphaFoldDB" id="A0A9E7KSX9"/>
<reference evidence="1" key="1">
    <citation type="submission" date="2022-05" db="EMBL/GenBank/DDBJ databases">
        <title>The Musa troglodytarum L. genome provides insights into the mechanism of non-climacteric behaviour and enrichment of carotenoids.</title>
        <authorList>
            <person name="Wang J."/>
        </authorList>
    </citation>
    <scope>NUCLEOTIDE SEQUENCE</scope>
    <source>
        <tissue evidence="1">Leaf</tissue>
    </source>
</reference>
<evidence type="ECO:0000313" key="3">
    <source>
        <dbReference type="Proteomes" id="UP001055439"/>
    </source>
</evidence>
<dbReference type="OrthoDB" id="187139at2759"/>